<dbReference type="Proteomes" id="UP000006055">
    <property type="component" value="Chromosome"/>
</dbReference>
<keyword evidence="1" id="KW-0812">Transmembrane</keyword>
<keyword evidence="1" id="KW-0472">Membrane</keyword>
<dbReference type="SUPFAM" id="SSF75169">
    <property type="entry name" value="DsrEFH-like"/>
    <property type="match status" value="1"/>
</dbReference>
<keyword evidence="3" id="KW-1185">Reference proteome</keyword>
<dbReference type="PANTHER" id="PTHR34655">
    <property type="entry name" value="CONSERVED WITHIN P. AEROPHILUM"/>
    <property type="match status" value="1"/>
</dbReference>
<dbReference type="InterPro" id="IPR027396">
    <property type="entry name" value="DsrEFH-like"/>
</dbReference>
<reference evidence="3" key="1">
    <citation type="submission" date="2012-06" db="EMBL/GenBank/DDBJ databases">
        <title>Complete sequence of chromosome of Desulfomonile tiedjei DSM 6799.</title>
        <authorList>
            <person name="Lucas S."/>
            <person name="Copeland A."/>
            <person name="Lapidus A."/>
            <person name="Glavina del Rio T."/>
            <person name="Dalin E."/>
            <person name="Tice H."/>
            <person name="Bruce D."/>
            <person name="Goodwin L."/>
            <person name="Pitluck S."/>
            <person name="Peters L."/>
            <person name="Ovchinnikova G."/>
            <person name="Zeytun A."/>
            <person name="Lu M."/>
            <person name="Kyrpides N."/>
            <person name="Mavromatis K."/>
            <person name="Ivanova N."/>
            <person name="Brettin T."/>
            <person name="Detter J.C."/>
            <person name="Han C."/>
            <person name="Larimer F."/>
            <person name="Land M."/>
            <person name="Hauser L."/>
            <person name="Markowitz V."/>
            <person name="Cheng J.-F."/>
            <person name="Hugenholtz P."/>
            <person name="Woyke T."/>
            <person name="Wu D."/>
            <person name="Spring S."/>
            <person name="Schroeder M."/>
            <person name="Brambilla E."/>
            <person name="Klenk H.-P."/>
            <person name="Eisen J.A."/>
        </authorList>
    </citation>
    <scope>NUCLEOTIDE SEQUENCE [LARGE SCALE GENOMIC DNA]</scope>
    <source>
        <strain evidence="3">ATCC 49306 / DSM 6799 / DCB-1</strain>
    </source>
</reference>
<dbReference type="PATRIC" id="fig|706587.4.peg.3422"/>
<dbReference type="Gene3D" id="3.40.1260.10">
    <property type="entry name" value="DsrEFH-like"/>
    <property type="match status" value="1"/>
</dbReference>
<dbReference type="STRING" id="706587.Desti_3016"/>
<evidence type="ECO:0000313" key="3">
    <source>
        <dbReference type="Proteomes" id="UP000006055"/>
    </source>
</evidence>
<dbReference type="PANTHER" id="PTHR34655:SF2">
    <property type="entry name" value="PEROXIREDOXIN FAMILY PROTEIN"/>
    <property type="match status" value="1"/>
</dbReference>
<dbReference type="EMBL" id="CP003360">
    <property type="protein sequence ID" value="AFM25680.1"/>
    <property type="molecule type" value="Genomic_DNA"/>
</dbReference>
<proteinExistence type="predicted"/>
<organism evidence="2 3">
    <name type="scientific">Desulfomonile tiedjei (strain ATCC 49306 / DSM 6799 / DCB-1)</name>
    <dbReference type="NCBI Taxonomy" id="706587"/>
    <lineage>
        <taxon>Bacteria</taxon>
        <taxon>Pseudomonadati</taxon>
        <taxon>Thermodesulfobacteriota</taxon>
        <taxon>Desulfomonilia</taxon>
        <taxon>Desulfomonilales</taxon>
        <taxon>Desulfomonilaceae</taxon>
        <taxon>Desulfomonile</taxon>
    </lineage>
</organism>
<dbReference type="OrthoDB" id="9802028at2"/>
<dbReference type="AlphaFoldDB" id="I4C7Y9"/>
<dbReference type="InterPro" id="IPR032836">
    <property type="entry name" value="DsrE2-like"/>
</dbReference>
<gene>
    <name evidence="2" type="ordered locus">Desti_3016</name>
</gene>
<dbReference type="KEGG" id="dti:Desti_3016"/>
<dbReference type="eggNOG" id="COG2210">
    <property type="taxonomic scope" value="Bacteria"/>
</dbReference>
<dbReference type="HOGENOM" id="CLU_094970_1_1_7"/>
<name>I4C7Y9_DESTA</name>
<feature type="transmembrane region" description="Helical" evidence="1">
    <location>
        <begin position="49"/>
        <end position="73"/>
    </location>
</feature>
<evidence type="ECO:0000256" key="1">
    <source>
        <dbReference type="SAM" id="Phobius"/>
    </source>
</evidence>
<keyword evidence="1" id="KW-1133">Transmembrane helix</keyword>
<dbReference type="RefSeq" id="WP_014810817.1">
    <property type="nucleotide sequence ID" value="NC_018025.1"/>
</dbReference>
<evidence type="ECO:0008006" key="4">
    <source>
        <dbReference type="Google" id="ProtNLM"/>
    </source>
</evidence>
<dbReference type="Pfam" id="PF13686">
    <property type="entry name" value="DrsE_2"/>
    <property type="match status" value="1"/>
</dbReference>
<accession>I4C7Y9</accession>
<evidence type="ECO:0000313" key="2">
    <source>
        <dbReference type="EMBL" id="AFM25680.1"/>
    </source>
</evidence>
<sequence>MSLPAEARTPNLEDLESQIADLRKKVEELGPAQENKLSMIVFSGDMDKLLASMIIATGAAAMGMKVVLFFTFWGTAALRKPEANVEGKDFMSKMFGWMLPKGRNSLKLSKMNMGGMGTAMMKGLMKKKNAPNLDQLFEMAAQLGVEIKVCEMSMDLMGFKREEIIDYPNMEFVGVATYLNHSRKSINQLFI</sequence>
<protein>
    <recommendedName>
        <fullName evidence="4">NADH dehydrogenase FAD-containing subunit</fullName>
    </recommendedName>
</protein>